<dbReference type="Pfam" id="PF02870">
    <property type="entry name" value="Methyltransf_1N"/>
    <property type="match status" value="1"/>
</dbReference>
<dbReference type="GO" id="GO:0003908">
    <property type="term" value="F:methylated-DNA-[protein]-cysteine S-methyltransferase activity"/>
    <property type="evidence" value="ECO:0007669"/>
    <property type="project" value="UniProtKB-EC"/>
</dbReference>
<comment type="similarity">
    <text evidence="8">Belongs to the MGMT family.</text>
</comment>
<evidence type="ECO:0000256" key="7">
    <source>
        <dbReference type="ARBA" id="ARBA00049348"/>
    </source>
</evidence>
<evidence type="ECO:0000256" key="8">
    <source>
        <dbReference type="HAMAP-Rule" id="MF_00772"/>
    </source>
</evidence>
<sequence length="164" mass="18505">MNHFKQVNTPIGNLTIVANEHAITHLFLTEEGFHEFLENESSMDDSESELLTQADIQLQEYFQGKRTTFDLPFEQSGTPFREKVWSVLQNIPYGQSYSYLDVAEKIGSPKAVRAVGQANKANKLPIFIPCHRVIGKNKGLTGYAGTQTDVKAKLLDLEKILYKN</sequence>
<dbReference type="PANTHER" id="PTHR10815:SF5">
    <property type="entry name" value="METHYLATED-DNA--PROTEIN-CYSTEINE METHYLTRANSFERASE"/>
    <property type="match status" value="1"/>
</dbReference>
<dbReference type="InterPro" id="IPR036217">
    <property type="entry name" value="MethylDNA_cys_MeTrfase_DNAb"/>
</dbReference>
<evidence type="ECO:0000256" key="1">
    <source>
        <dbReference type="ARBA" id="ARBA00001286"/>
    </source>
</evidence>
<comment type="catalytic activity">
    <reaction evidence="7 8">
        <text>a 6-O-methyl-2'-deoxyguanosine in DNA + L-cysteinyl-[protein] = S-methyl-L-cysteinyl-[protein] + a 2'-deoxyguanosine in DNA</text>
        <dbReference type="Rhea" id="RHEA:24000"/>
        <dbReference type="Rhea" id="RHEA-COMP:10131"/>
        <dbReference type="Rhea" id="RHEA-COMP:10132"/>
        <dbReference type="Rhea" id="RHEA-COMP:11367"/>
        <dbReference type="Rhea" id="RHEA-COMP:11368"/>
        <dbReference type="ChEBI" id="CHEBI:29950"/>
        <dbReference type="ChEBI" id="CHEBI:82612"/>
        <dbReference type="ChEBI" id="CHEBI:85445"/>
        <dbReference type="ChEBI" id="CHEBI:85448"/>
        <dbReference type="EC" id="2.1.1.63"/>
    </reaction>
</comment>
<comment type="catalytic activity">
    <reaction evidence="1 8">
        <text>a 4-O-methyl-thymidine in DNA + L-cysteinyl-[protein] = a thymidine in DNA + S-methyl-L-cysteinyl-[protein]</text>
        <dbReference type="Rhea" id="RHEA:53428"/>
        <dbReference type="Rhea" id="RHEA-COMP:10131"/>
        <dbReference type="Rhea" id="RHEA-COMP:10132"/>
        <dbReference type="Rhea" id="RHEA-COMP:13555"/>
        <dbReference type="Rhea" id="RHEA-COMP:13556"/>
        <dbReference type="ChEBI" id="CHEBI:29950"/>
        <dbReference type="ChEBI" id="CHEBI:82612"/>
        <dbReference type="ChEBI" id="CHEBI:137386"/>
        <dbReference type="ChEBI" id="CHEBI:137387"/>
        <dbReference type="EC" id="2.1.1.63"/>
    </reaction>
</comment>
<dbReference type="EC" id="2.1.1.63" evidence="8"/>
<dbReference type="Pfam" id="PF01035">
    <property type="entry name" value="DNA_binding_1"/>
    <property type="match status" value="1"/>
</dbReference>
<feature type="domain" description="Methylated-DNA-[protein]-cysteine S-methyltransferase DNA binding" evidence="9">
    <location>
        <begin position="79"/>
        <end position="159"/>
    </location>
</feature>
<dbReference type="InterPro" id="IPR014048">
    <property type="entry name" value="MethylDNA_cys_MeTrfase_DNA-bd"/>
</dbReference>
<dbReference type="HAMAP" id="MF_00772">
    <property type="entry name" value="OGT"/>
    <property type="match status" value="1"/>
</dbReference>
<keyword evidence="12" id="KW-1185">Reference proteome</keyword>
<feature type="domain" description="Methylguanine DNA methyltransferase ribonuclease-like" evidence="10">
    <location>
        <begin position="8"/>
        <end position="74"/>
    </location>
</feature>
<dbReference type="NCBIfam" id="TIGR00589">
    <property type="entry name" value="ogt"/>
    <property type="match status" value="1"/>
</dbReference>
<evidence type="ECO:0000256" key="4">
    <source>
        <dbReference type="ARBA" id="ARBA00022679"/>
    </source>
</evidence>
<name>A0ABV6G9Y9_9BACI</name>
<keyword evidence="4 8" id="KW-0808">Transferase</keyword>
<dbReference type="Proteomes" id="UP001589854">
    <property type="component" value="Unassembled WGS sequence"/>
</dbReference>
<feature type="active site" description="Nucleophile; methyl group acceptor" evidence="8">
    <location>
        <position position="130"/>
    </location>
</feature>
<evidence type="ECO:0000313" key="12">
    <source>
        <dbReference type="Proteomes" id="UP001589854"/>
    </source>
</evidence>
<dbReference type="Gene3D" id="1.10.10.10">
    <property type="entry name" value="Winged helix-like DNA-binding domain superfamily/Winged helix DNA-binding domain"/>
    <property type="match status" value="1"/>
</dbReference>
<dbReference type="SUPFAM" id="SSF53155">
    <property type="entry name" value="Methylated DNA-protein cysteine methyltransferase domain"/>
    <property type="match status" value="1"/>
</dbReference>
<dbReference type="EMBL" id="JBHLVO010000002">
    <property type="protein sequence ID" value="MFC0270466.1"/>
    <property type="molecule type" value="Genomic_DNA"/>
</dbReference>
<accession>A0ABV6G9Y9</accession>
<comment type="subcellular location">
    <subcellularLocation>
        <location evidence="8">Cytoplasm</location>
    </subcellularLocation>
</comment>
<evidence type="ECO:0000259" key="9">
    <source>
        <dbReference type="Pfam" id="PF01035"/>
    </source>
</evidence>
<dbReference type="Gene3D" id="3.30.160.70">
    <property type="entry name" value="Methylated DNA-protein cysteine methyltransferase domain"/>
    <property type="match status" value="1"/>
</dbReference>
<dbReference type="InterPro" id="IPR023546">
    <property type="entry name" value="MGMT"/>
</dbReference>
<proteinExistence type="inferred from homology"/>
<keyword evidence="3 8" id="KW-0489">Methyltransferase</keyword>
<evidence type="ECO:0000256" key="2">
    <source>
        <dbReference type="ARBA" id="ARBA00022490"/>
    </source>
</evidence>
<protein>
    <recommendedName>
        <fullName evidence="8">Methylated-DNA--protein-cysteine methyltransferase</fullName>
        <ecNumber evidence="8">2.1.1.63</ecNumber>
    </recommendedName>
    <alternativeName>
        <fullName evidence="8">6-O-methylguanine-DNA methyltransferase</fullName>
        <shortName evidence="8">MGMT</shortName>
    </alternativeName>
    <alternativeName>
        <fullName evidence="8">O-6-methylguanine-DNA-alkyltransferase</fullName>
    </alternativeName>
</protein>
<comment type="caution">
    <text evidence="11">The sequence shown here is derived from an EMBL/GenBank/DDBJ whole genome shotgun (WGS) entry which is preliminary data.</text>
</comment>
<dbReference type="SUPFAM" id="SSF46767">
    <property type="entry name" value="Methylated DNA-protein cysteine methyltransferase, C-terminal domain"/>
    <property type="match status" value="1"/>
</dbReference>
<reference evidence="11 12" key="1">
    <citation type="submission" date="2024-09" db="EMBL/GenBank/DDBJ databases">
        <authorList>
            <person name="Sun Q."/>
            <person name="Mori K."/>
        </authorList>
    </citation>
    <scope>NUCLEOTIDE SEQUENCE [LARGE SCALE GENOMIC DNA]</scope>
    <source>
        <strain evidence="11 12">CCM 7228</strain>
    </source>
</reference>
<evidence type="ECO:0000256" key="3">
    <source>
        <dbReference type="ARBA" id="ARBA00022603"/>
    </source>
</evidence>
<dbReference type="CDD" id="cd06445">
    <property type="entry name" value="ATase"/>
    <property type="match status" value="1"/>
</dbReference>
<comment type="function">
    <text evidence="8">Involved in the cellular defense against the biological effects of O6-methylguanine (O6-MeG) and O4-methylthymine (O4-MeT) in DNA. Repairs the methylated nucleobase in DNA by stoichiometrically transferring the methyl group to a cysteine residue in the enzyme. This is a suicide reaction: the enzyme is irreversibly inactivated.</text>
</comment>
<evidence type="ECO:0000256" key="6">
    <source>
        <dbReference type="ARBA" id="ARBA00023204"/>
    </source>
</evidence>
<gene>
    <name evidence="11" type="ORF">ACFFIX_03210</name>
</gene>
<dbReference type="InterPro" id="IPR008332">
    <property type="entry name" value="MethylG_MeTrfase_N"/>
</dbReference>
<dbReference type="PANTHER" id="PTHR10815">
    <property type="entry name" value="METHYLATED-DNA--PROTEIN-CYSTEINE METHYLTRANSFERASE"/>
    <property type="match status" value="1"/>
</dbReference>
<evidence type="ECO:0000256" key="5">
    <source>
        <dbReference type="ARBA" id="ARBA00022763"/>
    </source>
</evidence>
<keyword evidence="2 8" id="KW-0963">Cytoplasm</keyword>
<evidence type="ECO:0000259" key="10">
    <source>
        <dbReference type="Pfam" id="PF02870"/>
    </source>
</evidence>
<dbReference type="InterPro" id="IPR036631">
    <property type="entry name" value="MGMT_N_sf"/>
</dbReference>
<organism evidence="11 12">
    <name type="scientific">Metabacillus herbersteinensis</name>
    <dbReference type="NCBI Taxonomy" id="283816"/>
    <lineage>
        <taxon>Bacteria</taxon>
        <taxon>Bacillati</taxon>
        <taxon>Bacillota</taxon>
        <taxon>Bacilli</taxon>
        <taxon>Bacillales</taxon>
        <taxon>Bacillaceae</taxon>
        <taxon>Metabacillus</taxon>
    </lineage>
</organism>
<dbReference type="RefSeq" id="WP_378930472.1">
    <property type="nucleotide sequence ID" value="NZ_JBHLVO010000002.1"/>
</dbReference>
<comment type="miscellaneous">
    <text evidence="8">This enzyme catalyzes only one turnover and therefore is not strictly catalytic. According to one definition, an enzyme is a biocatalyst that acts repeatedly and over many reaction cycles.</text>
</comment>
<dbReference type="InterPro" id="IPR036388">
    <property type="entry name" value="WH-like_DNA-bd_sf"/>
</dbReference>
<evidence type="ECO:0000313" key="11">
    <source>
        <dbReference type="EMBL" id="MFC0270466.1"/>
    </source>
</evidence>
<dbReference type="InterPro" id="IPR001497">
    <property type="entry name" value="MethylDNA_cys_MeTrfase_AS"/>
</dbReference>
<keyword evidence="5 8" id="KW-0227">DNA damage</keyword>
<dbReference type="GO" id="GO:0032259">
    <property type="term" value="P:methylation"/>
    <property type="evidence" value="ECO:0007669"/>
    <property type="project" value="UniProtKB-KW"/>
</dbReference>
<keyword evidence="6 8" id="KW-0234">DNA repair</keyword>
<dbReference type="PROSITE" id="PS00374">
    <property type="entry name" value="MGMT"/>
    <property type="match status" value="1"/>
</dbReference>